<protein>
    <submittedName>
        <fullName evidence="1">Uncharacterized protein</fullName>
    </submittedName>
</protein>
<organism evidence="1 2">
    <name type="scientific">Xanthomonas campestris pv. translucens</name>
    <dbReference type="NCBI Taxonomy" id="343"/>
    <lineage>
        <taxon>Bacteria</taxon>
        <taxon>Pseudomonadati</taxon>
        <taxon>Pseudomonadota</taxon>
        <taxon>Gammaproteobacteria</taxon>
        <taxon>Lysobacterales</taxon>
        <taxon>Lysobacteraceae</taxon>
        <taxon>Xanthomonas</taxon>
        <taxon>Xanthomonas translucens group</taxon>
    </lineage>
</organism>
<dbReference type="EMBL" id="LNTA01000349">
    <property type="protein sequence ID" value="KWV10868.1"/>
    <property type="molecule type" value="Genomic_DNA"/>
</dbReference>
<comment type="caution">
    <text evidence="1">The sequence shown here is derived from an EMBL/GenBank/DDBJ whole genome shotgun (WGS) entry which is preliminary data.</text>
</comment>
<sequence>MRWGLKLLLQGAPPAMRKSFAAAVADGVGRHVAAFPGQRAWRLIERDSRPAPRAPAKFICGDAFAATDAPHRGDGATRFFAAML</sequence>
<gene>
    <name evidence="1" type="ORF">ATB53_06885</name>
</gene>
<name>A0A109HET4_XANCT</name>
<dbReference type="Proteomes" id="UP000055854">
    <property type="component" value="Unassembled WGS sequence"/>
</dbReference>
<reference evidence="1 2" key="1">
    <citation type="submission" date="2015-11" db="EMBL/GenBank/DDBJ databases">
        <title>Long Read and Single Molecule DNA Sequencing Simplifies Genome Assembly and TAL Effector Gene Analysis of Xanthomonas translucens.</title>
        <authorList>
            <person name="Peng Z."/>
            <person name="Hu Y."/>
            <person name="Xie J."/>
            <person name="Potnis N."/>
            <person name="Akhunova A."/>
            <person name="Jones J."/>
            <person name="Liu Z."/>
            <person name="White F."/>
            <person name="Liu S."/>
        </authorList>
    </citation>
    <scope>NUCLEOTIDE SEQUENCE [LARGE SCALE GENOMIC DNA]</scope>
    <source>
        <strain evidence="1 2">B1</strain>
    </source>
</reference>
<dbReference type="AlphaFoldDB" id="A0A109HET4"/>
<evidence type="ECO:0000313" key="1">
    <source>
        <dbReference type="EMBL" id="KWV10868.1"/>
    </source>
</evidence>
<evidence type="ECO:0000313" key="2">
    <source>
        <dbReference type="Proteomes" id="UP000055854"/>
    </source>
</evidence>
<accession>A0A109HET4</accession>
<proteinExistence type="predicted"/>